<dbReference type="RefSeq" id="WP_089781114.1">
    <property type="nucleotide sequence ID" value="NZ_CABLRR010000005.1"/>
</dbReference>
<dbReference type="EMBL" id="CSTE01000005">
    <property type="protein sequence ID" value="CQR53152.1"/>
    <property type="molecule type" value="Genomic_DNA"/>
</dbReference>
<dbReference type="OrthoDB" id="202076at2157"/>
<dbReference type="GO" id="GO:0005886">
    <property type="term" value="C:plasma membrane"/>
    <property type="evidence" value="ECO:0007669"/>
    <property type="project" value="UniProtKB-SubCell"/>
</dbReference>
<evidence type="ECO:0000256" key="1">
    <source>
        <dbReference type="ARBA" id="ARBA00004651"/>
    </source>
</evidence>
<evidence type="ECO:0000313" key="8">
    <source>
        <dbReference type="EMBL" id="CQR53152.1"/>
    </source>
</evidence>
<proteinExistence type="inferred from homology"/>
<keyword evidence="6 7" id="KW-0472">Membrane</keyword>
<evidence type="ECO:0000256" key="2">
    <source>
        <dbReference type="ARBA" id="ARBA00007430"/>
    </source>
</evidence>
<organism evidence="8 9">
    <name type="scientific">Haloferax massiliensis</name>
    <dbReference type="NCBI Taxonomy" id="1476858"/>
    <lineage>
        <taxon>Archaea</taxon>
        <taxon>Methanobacteriati</taxon>
        <taxon>Methanobacteriota</taxon>
        <taxon>Stenosarchaea group</taxon>
        <taxon>Halobacteria</taxon>
        <taxon>Halobacteriales</taxon>
        <taxon>Haloferacaceae</taxon>
        <taxon>Haloferax</taxon>
    </lineage>
</organism>
<comment type="subcellular location">
    <subcellularLocation>
        <location evidence="1">Cell membrane</location>
        <topology evidence="1">Multi-pass membrane protein</topology>
    </subcellularLocation>
</comment>
<feature type="transmembrane region" description="Helical" evidence="7">
    <location>
        <begin position="441"/>
        <end position="461"/>
    </location>
</feature>
<name>A0A0D6JVU5_9EURY</name>
<accession>A0A0D6JVU5</accession>
<dbReference type="CDD" id="cd13127">
    <property type="entry name" value="MATE_tuaB_like"/>
    <property type="match status" value="1"/>
</dbReference>
<feature type="transmembrane region" description="Helical" evidence="7">
    <location>
        <begin position="341"/>
        <end position="361"/>
    </location>
</feature>
<evidence type="ECO:0000256" key="6">
    <source>
        <dbReference type="ARBA" id="ARBA00023136"/>
    </source>
</evidence>
<feature type="transmembrane region" description="Helical" evidence="7">
    <location>
        <begin position="65"/>
        <end position="88"/>
    </location>
</feature>
<feature type="transmembrane region" description="Helical" evidence="7">
    <location>
        <begin position="381"/>
        <end position="399"/>
    </location>
</feature>
<evidence type="ECO:0000256" key="5">
    <source>
        <dbReference type="ARBA" id="ARBA00022989"/>
    </source>
</evidence>
<dbReference type="PANTHER" id="PTHR30250">
    <property type="entry name" value="PST FAMILY PREDICTED COLANIC ACID TRANSPORTER"/>
    <property type="match status" value="1"/>
</dbReference>
<comment type="similarity">
    <text evidence="2">Belongs to the polysaccharide synthase family.</text>
</comment>
<feature type="transmembrane region" description="Helical" evidence="7">
    <location>
        <begin position="405"/>
        <end position="421"/>
    </location>
</feature>
<evidence type="ECO:0000313" key="9">
    <source>
        <dbReference type="Proteomes" id="UP000198902"/>
    </source>
</evidence>
<reference evidence="9" key="1">
    <citation type="submission" date="2015-03" db="EMBL/GenBank/DDBJ databases">
        <authorList>
            <person name="Urmite Genomes"/>
        </authorList>
    </citation>
    <scope>NUCLEOTIDE SEQUENCE [LARGE SCALE GENOMIC DNA]</scope>
    <source>
        <strain evidence="9">Arc-Hr</strain>
    </source>
</reference>
<dbReference type="Pfam" id="PF13440">
    <property type="entry name" value="Polysacc_synt_3"/>
    <property type="match status" value="1"/>
</dbReference>
<evidence type="ECO:0000256" key="7">
    <source>
        <dbReference type="SAM" id="Phobius"/>
    </source>
</evidence>
<feature type="transmembrane region" description="Helical" evidence="7">
    <location>
        <begin position="108"/>
        <end position="125"/>
    </location>
</feature>
<gene>
    <name evidence="8" type="primary">wzxC</name>
    <name evidence="8" type="ORF">BN996_03486</name>
</gene>
<feature type="transmembrane region" description="Helical" evidence="7">
    <location>
        <begin position="137"/>
        <end position="156"/>
    </location>
</feature>
<protein>
    <submittedName>
        <fullName evidence="8">Lipopolysaccharide biosynthesis protein WzxC</fullName>
    </submittedName>
</protein>
<keyword evidence="9" id="KW-1185">Reference proteome</keyword>
<keyword evidence="3" id="KW-1003">Cell membrane</keyword>
<dbReference type="InterPro" id="IPR050833">
    <property type="entry name" value="Poly_Biosynth_Transport"/>
</dbReference>
<keyword evidence="4 7" id="KW-0812">Transmembrane</keyword>
<evidence type="ECO:0000256" key="4">
    <source>
        <dbReference type="ARBA" id="ARBA00022692"/>
    </source>
</evidence>
<keyword evidence="5 7" id="KW-1133">Transmembrane helix</keyword>
<dbReference type="PANTHER" id="PTHR30250:SF10">
    <property type="entry name" value="LIPOPOLYSACCHARIDE BIOSYNTHESIS PROTEIN WZXC"/>
    <property type="match status" value="1"/>
</dbReference>
<feature type="transmembrane region" description="Helical" evidence="7">
    <location>
        <begin position="467"/>
        <end position="489"/>
    </location>
</feature>
<feature type="transmembrane region" description="Helical" evidence="7">
    <location>
        <begin position="310"/>
        <end position="329"/>
    </location>
</feature>
<dbReference type="AlphaFoldDB" id="A0A0D6JVU5"/>
<sequence>MRDKIRSVVRTIRRRFVPGDDGGDLTERTVKSGMWVSAMNVLDRVLKVVMFIVLARLLGPEAIGLMGIALLTISALLSLTNLGIDAALIQRVDDDVDEYLNTTFTLELLRGLLMSSVLYLAAPSLASLFGEPAARDLIRAIALVPIFLALRNPAMVYFKKDLAFHKEFAYRVSGTTAYVVVALGYAAVSPTVWALVFGYLADAGVRSVVTYFLHPYRPRPALNRAYAAELIGYGKWVTGSSIVEFLYGQGDDAVVGWLLTATSLGYYQLAYRISNAPATEIAVVVSSVMFSTYSKLQEDQRALREAFFSTFRLTAFVALPMSVGIYLVAPAFVGAFLGEDWLPMVLAMQILVAYGLFRTLFATFNPVWRAVGRPDVQTKLGFLRVALLAIVIVPATSAYGIEGTALAVTGILAFPMVPLYAREMKRTLGTTYRRFLRELSYPVAASGAMALAVLAAQNRVGSPLVEFALLVAVGVVAYVLSAASLMTLFDWRVKHTLRELVSVMSK</sequence>
<dbReference type="Proteomes" id="UP000198902">
    <property type="component" value="Unassembled WGS sequence"/>
</dbReference>
<evidence type="ECO:0000256" key="3">
    <source>
        <dbReference type="ARBA" id="ARBA00022475"/>
    </source>
</evidence>